<keyword evidence="1" id="KW-0812">Transmembrane</keyword>
<dbReference type="AlphaFoldDB" id="A0A9W9II68"/>
<keyword evidence="3" id="KW-1185">Reference proteome</keyword>
<dbReference type="OrthoDB" id="4526792at2759"/>
<keyword evidence="1" id="KW-1133">Transmembrane helix</keyword>
<gene>
    <name evidence="2" type="ORF">N7492_002225</name>
</gene>
<reference evidence="2" key="1">
    <citation type="submission" date="2022-11" db="EMBL/GenBank/DDBJ databases">
        <authorList>
            <person name="Petersen C."/>
        </authorList>
    </citation>
    <scope>NUCLEOTIDE SEQUENCE</scope>
    <source>
        <strain evidence="2">IBT 21917</strain>
    </source>
</reference>
<reference evidence="2" key="2">
    <citation type="journal article" date="2023" name="IMA Fungus">
        <title>Comparative genomic study of the Penicillium genus elucidates a diverse pangenome and 15 lateral gene transfer events.</title>
        <authorList>
            <person name="Petersen C."/>
            <person name="Sorensen T."/>
            <person name="Nielsen M.R."/>
            <person name="Sondergaard T.E."/>
            <person name="Sorensen J.L."/>
            <person name="Fitzpatrick D.A."/>
            <person name="Frisvad J.C."/>
            <person name="Nielsen K.L."/>
        </authorList>
    </citation>
    <scope>NUCLEOTIDE SEQUENCE</scope>
    <source>
        <strain evidence="2">IBT 21917</strain>
    </source>
</reference>
<protein>
    <submittedName>
        <fullName evidence="2">Uncharacterized protein</fullName>
    </submittedName>
</protein>
<evidence type="ECO:0000256" key="1">
    <source>
        <dbReference type="SAM" id="Phobius"/>
    </source>
</evidence>
<dbReference type="Proteomes" id="UP001146351">
    <property type="component" value="Unassembled WGS sequence"/>
</dbReference>
<proteinExistence type="predicted"/>
<organism evidence="2 3">
    <name type="scientific">Penicillium capsulatum</name>
    <dbReference type="NCBI Taxonomy" id="69766"/>
    <lineage>
        <taxon>Eukaryota</taxon>
        <taxon>Fungi</taxon>
        <taxon>Dikarya</taxon>
        <taxon>Ascomycota</taxon>
        <taxon>Pezizomycotina</taxon>
        <taxon>Eurotiomycetes</taxon>
        <taxon>Eurotiomycetidae</taxon>
        <taxon>Eurotiales</taxon>
        <taxon>Aspergillaceae</taxon>
        <taxon>Penicillium</taxon>
    </lineage>
</organism>
<feature type="transmembrane region" description="Helical" evidence="1">
    <location>
        <begin position="41"/>
        <end position="69"/>
    </location>
</feature>
<name>A0A9W9II68_9EURO</name>
<accession>A0A9W9II68</accession>
<evidence type="ECO:0000313" key="3">
    <source>
        <dbReference type="Proteomes" id="UP001146351"/>
    </source>
</evidence>
<comment type="caution">
    <text evidence="2">The sequence shown here is derived from an EMBL/GenBank/DDBJ whole genome shotgun (WGS) entry which is preliminary data.</text>
</comment>
<evidence type="ECO:0000313" key="2">
    <source>
        <dbReference type="EMBL" id="KAJ5179015.1"/>
    </source>
</evidence>
<keyword evidence="1" id="KW-0472">Membrane</keyword>
<dbReference type="EMBL" id="JAPQKO010000002">
    <property type="protein sequence ID" value="KAJ5179015.1"/>
    <property type="molecule type" value="Genomic_DNA"/>
</dbReference>
<sequence length="79" mass="8506">MLLFVSHLVAGASSVLTTLLIDLHVYHPATVDTARNLFRCLAGAGAIPLINVIGIGCFGTMIAFIWALFSPVMWGVYAW</sequence>